<dbReference type="PROSITE" id="PS51257">
    <property type="entry name" value="PROKAR_LIPOPROTEIN"/>
    <property type="match status" value="1"/>
</dbReference>
<accession>A0A139SMP5</accession>
<evidence type="ECO:0000313" key="4">
    <source>
        <dbReference type="Proteomes" id="UP000072660"/>
    </source>
</evidence>
<evidence type="ECO:0000256" key="2">
    <source>
        <dbReference type="SAM" id="SignalP"/>
    </source>
</evidence>
<dbReference type="AlphaFoldDB" id="A0A139SMP5"/>
<keyword evidence="4" id="KW-1185">Reference proteome</keyword>
<keyword evidence="2" id="KW-0732">Signal</keyword>
<organism evidence="3 4">
    <name type="scientific">Ventosimonas gracilis</name>
    <dbReference type="NCBI Taxonomy" id="1680762"/>
    <lineage>
        <taxon>Bacteria</taxon>
        <taxon>Pseudomonadati</taxon>
        <taxon>Pseudomonadota</taxon>
        <taxon>Gammaproteobacteria</taxon>
        <taxon>Pseudomonadales</taxon>
        <taxon>Ventosimonadaceae</taxon>
        <taxon>Ventosimonas</taxon>
    </lineage>
</organism>
<evidence type="ECO:0000256" key="1">
    <source>
        <dbReference type="SAM" id="Coils"/>
    </source>
</evidence>
<dbReference type="EMBL" id="LSZO01000192">
    <property type="protein sequence ID" value="KXU35740.1"/>
    <property type="molecule type" value="Genomic_DNA"/>
</dbReference>
<protein>
    <recommendedName>
        <fullName evidence="5">Lipoprotein</fullName>
    </recommendedName>
</protein>
<feature type="coiled-coil region" evidence="1">
    <location>
        <begin position="194"/>
        <end position="221"/>
    </location>
</feature>
<evidence type="ECO:0008006" key="5">
    <source>
        <dbReference type="Google" id="ProtNLM"/>
    </source>
</evidence>
<dbReference type="OrthoDB" id="5765242at2"/>
<feature type="coiled-coil region" evidence="1">
    <location>
        <begin position="88"/>
        <end position="161"/>
    </location>
</feature>
<gene>
    <name evidence="3" type="ORF">AXE65_06070</name>
</gene>
<reference evidence="3 4" key="1">
    <citation type="submission" date="2016-02" db="EMBL/GenBank/DDBJ databases">
        <authorList>
            <person name="Wen L."/>
            <person name="He K."/>
            <person name="Yang H."/>
        </authorList>
    </citation>
    <scope>NUCLEOTIDE SEQUENCE [LARGE SCALE GENOMIC DNA]</scope>
    <source>
        <strain evidence="3 4">CV58</strain>
    </source>
</reference>
<comment type="caution">
    <text evidence="3">The sequence shown here is derived from an EMBL/GenBank/DDBJ whole genome shotgun (WGS) entry which is preliminary data.</text>
</comment>
<sequence length="228" mass="25077">MKQSFFFYWLCLALLSGCQSTADNGVDPRLSGSHSAQFFSKSGLQACGAGALAGALACQLGNPGDKTRCMLAAAAVGCGVGMGANYYLDHQRAQYANTEERLDAAIADVRKDNQQLQSLTATARQVINDDRQKIKKIKEDIAKNQVQREQAQQQLAQIDANTAYLKKTLAEVKSREQEWQKIAAAEQQTSGTRIDLLNAEISRMQQQRSQLESEIDQLYTQRSAIQLG</sequence>
<name>A0A139SMP5_9GAMM</name>
<dbReference type="Proteomes" id="UP000072660">
    <property type="component" value="Unassembled WGS sequence"/>
</dbReference>
<proteinExistence type="predicted"/>
<feature type="chain" id="PRO_5007299281" description="Lipoprotein" evidence="2">
    <location>
        <begin position="23"/>
        <end position="228"/>
    </location>
</feature>
<keyword evidence="1" id="KW-0175">Coiled coil</keyword>
<dbReference type="RefSeq" id="WP_068392281.1">
    <property type="nucleotide sequence ID" value="NZ_LSZO01000192.1"/>
</dbReference>
<feature type="signal peptide" evidence="2">
    <location>
        <begin position="1"/>
        <end position="22"/>
    </location>
</feature>
<evidence type="ECO:0000313" key="3">
    <source>
        <dbReference type="EMBL" id="KXU35740.1"/>
    </source>
</evidence>